<dbReference type="HOGENOM" id="CLU_1210132_0_0_1"/>
<sequence length="195" mass="22492">MRQAQVDKFMKTSAEAANDNARSYKAEQVRGHAILQRRRRLLELQTPPESDADGKPPSYFNSLSEDQSRKLQAEILHLTELYWDSNGIITSKIERWDLSNPFLATLKRARVWTDKHGRPWMWSVGRNDCADNGGCCGRDCGCCEKALFSYIRTSENDMEERKEVGVYGHCTEECPCCIRVHGRYHPHPRLPQSEF</sequence>
<accession>Q0C8Z4</accession>
<reference evidence="3" key="1">
    <citation type="submission" date="2005-09" db="EMBL/GenBank/DDBJ databases">
        <title>Annotation of the Aspergillus terreus NIH2624 genome.</title>
        <authorList>
            <person name="Birren B.W."/>
            <person name="Lander E.S."/>
            <person name="Galagan J.E."/>
            <person name="Nusbaum C."/>
            <person name="Devon K."/>
            <person name="Henn M."/>
            <person name="Ma L.-J."/>
            <person name="Jaffe D.B."/>
            <person name="Butler J."/>
            <person name="Alvarez P."/>
            <person name="Gnerre S."/>
            <person name="Grabherr M."/>
            <person name="Kleber M."/>
            <person name="Mauceli E.W."/>
            <person name="Brockman W."/>
            <person name="Rounsley S."/>
            <person name="Young S.K."/>
            <person name="LaButti K."/>
            <person name="Pushparaj V."/>
            <person name="DeCaprio D."/>
            <person name="Crawford M."/>
            <person name="Koehrsen M."/>
            <person name="Engels R."/>
            <person name="Montgomery P."/>
            <person name="Pearson M."/>
            <person name="Howarth C."/>
            <person name="Larson L."/>
            <person name="Luoma S."/>
            <person name="White J."/>
            <person name="Alvarado L."/>
            <person name="Kodira C.D."/>
            <person name="Zeng Q."/>
            <person name="Oleary S."/>
            <person name="Yandava C."/>
            <person name="Denning D.W."/>
            <person name="Nierman W.C."/>
            <person name="Milne T."/>
            <person name="Madden K."/>
        </authorList>
    </citation>
    <scope>NUCLEOTIDE SEQUENCE [LARGE SCALE GENOMIC DNA]</scope>
    <source>
        <strain evidence="3">NIH 2624 / FGSC A1156</strain>
    </source>
</reference>
<gene>
    <name evidence="2" type="ORF">ATEG_09840</name>
</gene>
<dbReference type="VEuPathDB" id="FungiDB:ATEG_09840"/>
<dbReference type="OMA" id="GHCTEEC"/>
<dbReference type="OrthoDB" id="4467841at2759"/>
<evidence type="ECO:0000313" key="2">
    <source>
        <dbReference type="EMBL" id="EAU30031.1"/>
    </source>
</evidence>
<protein>
    <submittedName>
        <fullName evidence="2">Uncharacterized protein</fullName>
    </submittedName>
</protein>
<dbReference type="EMBL" id="CH476608">
    <property type="protein sequence ID" value="EAU30031.1"/>
    <property type="molecule type" value="Genomic_DNA"/>
</dbReference>
<proteinExistence type="predicted"/>
<evidence type="ECO:0000256" key="1">
    <source>
        <dbReference type="SAM" id="MobiDB-lite"/>
    </source>
</evidence>
<dbReference type="STRING" id="341663.Q0C8Z4"/>
<dbReference type="AlphaFoldDB" id="Q0C8Z4"/>
<dbReference type="GeneID" id="4354487"/>
<name>Q0C8Z4_ASPTN</name>
<organism evidence="2 3">
    <name type="scientific">Aspergillus terreus (strain NIH 2624 / FGSC A1156)</name>
    <dbReference type="NCBI Taxonomy" id="341663"/>
    <lineage>
        <taxon>Eukaryota</taxon>
        <taxon>Fungi</taxon>
        <taxon>Dikarya</taxon>
        <taxon>Ascomycota</taxon>
        <taxon>Pezizomycotina</taxon>
        <taxon>Eurotiomycetes</taxon>
        <taxon>Eurotiomycetidae</taxon>
        <taxon>Eurotiales</taxon>
        <taxon>Aspergillaceae</taxon>
        <taxon>Aspergillus</taxon>
        <taxon>Aspergillus subgen. Circumdati</taxon>
    </lineage>
</organism>
<evidence type="ECO:0000313" key="3">
    <source>
        <dbReference type="Proteomes" id="UP000007963"/>
    </source>
</evidence>
<feature type="region of interest" description="Disordered" evidence="1">
    <location>
        <begin position="44"/>
        <end position="63"/>
    </location>
</feature>
<dbReference type="RefSeq" id="XP_001218462.1">
    <property type="nucleotide sequence ID" value="XM_001218461.1"/>
</dbReference>
<dbReference type="Proteomes" id="UP000007963">
    <property type="component" value="Unassembled WGS sequence"/>
</dbReference>